<gene>
    <name evidence="1" type="ORF">NCTC10696_03766</name>
</gene>
<organism evidence="1 2">
    <name type="scientific">Pseudomonas synxantha</name>
    <dbReference type="NCBI Taxonomy" id="47883"/>
    <lineage>
        <taxon>Bacteria</taxon>
        <taxon>Pseudomonadati</taxon>
        <taxon>Pseudomonadota</taxon>
        <taxon>Gammaproteobacteria</taxon>
        <taxon>Pseudomonadales</taxon>
        <taxon>Pseudomonadaceae</taxon>
        <taxon>Pseudomonas</taxon>
    </lineage>
</organism>
<protein>
    <submittedName>
        <fullName evidence="1">Uncharacterized protein</fullName>
    </submittedName>
</protein>
<evidence type="ECO:0000313" key="2">
    <source>
        <dbReference type="Proteomes" id="UP000306562"/>
    </source>
</evidence>
<reference evidence="1 2" key="1">
    <citation type="submission" date="2019-05" db="EMBL/GenBank/DDBJ databases">
        <authorList>
            <consortium name="Pathogen Informatics"/>
        </authorList>
    </citation>
    <scope>NUCLEOTIDE SEQUENCE [LARGE SCALE GENOMIC DNA]</scope>
    <source>
        <strain evidence="1 2">NCTC10696</strain>
    </source>
</reference>
<name>A0AAX3I9D3_9PSED</name>
<sequence length="251" mass="27436">MNGPRMGGDPRTVAREISGVFETIFPHLIPRVVTYINRISVTIPAFETIDHKLLSESSLQKSMLFEIASGVAESSLVAGCLPSWDVLLLNAVAKQRLHYDAEIPLILAEGDKVVAKVTGENLVRGLASLAGSKSLPLSDVVIAPKIPGYGWISSGVGDFAVGDCLVEVKCSAKNFSSADYRQVLMYWLMSYLYAIETNSTEWKSCVLINPRVNKMVEVDFDELVRLVSPGGSKLQLVEKFRALIEVGLSKF</sequence>
<dbReference type="AlphaFoldDB" id="A0AAX3I9D3"/>
<accession>A0AAX3I9D3</accession>
<evidence type="ECO:0000313" key="1">
    <source>
        <dbReference type="EMBL" id="VTR02132.1"/>
    </source>
</evidence>
<dbReference type="RefSeq" id="WP_138233639.1">
    <property type="nucleotide sequence ID" value="NZ_CBCSGQ010000015.1"/>
</dbReference>
<dbReference type="Proteomes" id="UP000306562">
    <property type="component" value="Chromosome"/>
</dbReference>
<proteinExistence type="predicted"/>
<dbReference type="EMBL" id="LR590482">
    <property type="protein sequence ID" value="VTR02132.1"/>
    <property type="molecule type" value="Genomic_DNA"/>
</dbReference>